<dbReference type="AlphaFoldDB" id="A0A7Y9E7V8"/>
<dbReference type="InterPro" id="IPR011989">
    <property type="entry name" value="ARM-like"/>
</dbReference>
<dbReference type="RefSeq" id="WP_179664423.1">
    <property type="nucleotide sequence ID" value="NZ_JACCBG010000001.1"/>
</dbReference>
<keyword evidence="2" id="KW-1185">Reference proteome</keyword>
<dbReference type="Gene3D" id="1.25.10.10">
    <property type="entry name" value="Leucine-rich Repeat Variant"/>
    <property type="match status" value="1"/>
</dbReference>
<organism evidence="1 2">
    <name type="scientific">Nocardioides panaciterrulae</name>
    <dbReference type="NCBI Taxonomy" id="661492"/>
    <lineage>
        <taxon>Bacteria</taxon>
        <taxon>Bacillati</taxon>
        <taxon>Actinomycetota</taxon>
        <taxon>Actinomycetes</taxon>
        <taxon>Propionibacteriales</taxon>
        <taxon>Nocardioidaceae</taxon>
        <taxon>Nocardioides</taxon>
    </lineage>
</organism>
<name>A0A7Y9E7V8_9ACTN</name>
<comment type="caution">
    <text evidence="1">The sequence shown here is derived from an EMBL/GenBank/DDBJ whole genome shotgun (WGS) entry which is preliminary data.</text>
</comment>
<proteinExistence type="predicted"/>
<evidence type="ECO:0000313" key="2">
    <source>
        <dbReference type="Proteomes" id="UP000535511"/>
    </source>
</evidence>
<reference evidence="1 2" key="1">
    <citation type="submission" date="2020-07" db="EMBL/GenBank/DDBJ databases">
        <title>Sequencing the genomes of 1000 actinobacteria strains.</title>
        <authorList>
            <person name="Klenk H.-P."/>
        </authorList>
    </citation>
    <scope>NUCLEOTIDE SEQUENCE [LARGE SCALE GENOMIC DNA]</scope>
    <source>
        <strain evidence="1 2">DSM 21350</strain>
    </source>
</reference>
<protein>
    <submittedName>
        <fullName evidence="1">Uncharacterized protein</fullName>
    </submittedName>
</protein>
<gene>
    <name evidence="1" type="ORF">BJZ21_002921</name>
</gene>
<dbReference type="Proteomes" id="UP000535511">
    <property type="component" value="Unassembled WGS sequence"/>
</dbReference>
<sequence>MASHAIGCDQRIAWLLTTSRLLGPDAALARREGFLKALRDRGVKVDNSRVSRWESGQQPLPLHVIASYETALGAAEGSLVAVVAGLRRAFGSGKSLREVAATENTITADDVDDLIDRAVGGLAHGGEWLRLVSELSGYDRVFLRSAEWQRLCNRLVRELATASGAGFVRRYEAAALLIRHPEGQRHLTRALGSFVVHPDSQVMAPVLNLLAEVPNPAANDLVLRMLHSDNPGLRRAAQSVSATKLARGHLPDEVCEELERHVVGNLRRGDSLDTRLDSFDLAVQLPDWSWERLSGALRTRRAYQLVTRARQDGELLPWSQTAAVVQEISTKVQRGTPTHGPADPDAMLTRLMREALFHAHKARRHQAALLLAASPYAPAVAQECLELGGHENDVIAARAWTVLMRVGHPHGRRHLLQAALEEQRSSVRSRSLLNIGLARGALPAPEAEEILGGITESSRPVEQHAAMFALGMSGAPQLTELAGHDGHWAAAGARWWVEHGPAVHDGDVDPDQLVGVR</sequence>
<accession>A0A7Y9E7V8</accession>
<evidence type="ECO:0000313" key="1">
    <source>
        <dbReference type="EMBL" id="NYD42838.1"/>
    </source>
</evidence>
<dbReference type="EMBL" id="JACCBG010000001">
    <property type="protein sequence ID" value="NYD42838.1"/>
    <property type="molecule type" value="Genomic_DNA"/>
</dbReference>